<dbReference type="Proteomes" id="UP000007819">
    <property type="component" value="Chromosome X"/>
</dbReference>
<dbReference type="InterPro" id="IPR001357">
    <property type="entry name" value="BRCT_dom"/>
</dbReference>
<dbReference type="RefSeq" id="XP_003240840.1">
    <property type="nucleotide sequence ID" value="XM_003240792.4"/>
</dbReference>
<feature type="coiled-coil region" evidence="9">
    <location>
        <begin position="164"/>
        <end position="191"/>
    </location>
</feature>
<keyword evidence="5" id="KW-0539">Nucleus</keyword>
<evidence type="ECO:0000256" key="5">
    <source>
        <dbReference type="ARBA" id="ARBA00023242"/>
    </source>
</evidence>
<reference evidence="12" key="2">
    <citation type="submission" date="2022-06" db="UniProtKB">
        <authorList>
            <consortium name="EnsemblMetazoa"/>
        </authorList>
    </citation>
    <scope>IDENTIFICATION</scope>
</reference>
<dbReference type="PROSITE" id="PS50089">
    <property type="entry name" value="ZF_RING_2"/>
    <property type="match status" value="1"/>
</dbReference>
<sequence>MPPSTVTIFSCSICFEPLGESTSCFVKCGHVFHLDCIEEWFYRSETQEHSCPNCRIIVEPIITLNPLINESYKLITTEELDSLRRKLNDACEKNLNDKFKETVLTSKLYTSKNHLKKSRIAVDNVVNALFSHDLKRKKDRLADYKFNEERSKRILLQKEVYNYQARITSEFNELKSEIENLKLKKLDIQSKNHDFKQPSTSSKKARRENALPCQIQSPKLQPSTDGFLSNCHFWVVNEYKKISGATNHQYFNENRIMEHGGTVAYHYTNMVTHVIGISSKNADVILGLNQHKKCVTDYWLSDIIGEKKMKKPWMVHHFPIPYSVDELPYEHKQIAIANFQIDEYHKIKAMVEITGATVINKISSSTFIVISLKLEGEMIKKALSLKIPVVNVQWITDILLGEEIGLKHFKRKKYQKFDLRNPYRMNYKKVSTLMEAWDKRPKVPTFKIPNKKIVEPTMTNKRIKTCVIQELLQSGVNNGDGNSSFRTTSILSIPMATESRIISPNGEIDEQEIKKGEQIKINNNH</sequence>
<dbReference type="SMART" id="SM00292">
    <property type="entry name" value="BRCT"/>
    <property type="match status" value="2"/>
</dbReference>
<dbReference type="InterPro" id="IPR036420">
    <property type="entry name" value="BRCT_dom_sf"/>
</dbReference>
<evidence type="ECO:0000256" key="4">
    <source>
        <dbReference type="ARBA" id="ARBA00022833"/>
    </source>
</evidence>
<dbReference type="CDD" id="cd16448">
    <property type="entry name" value="RING-H2"/>
    <property type="match status" value="1"/>
</dbReference>
<keyword evidence="3 8" id="KW-0863">Zinc-finger</keyword>
<evidence type="ECO:0000313" key="13">
    <source>
        <dbReference type="Proteomes" id="UP000007819"/>
    </source>
</evidence>
<dbReference type="Gene3D" id="3.40.50.10190">
    <property type="entry name" value="BRCT domain"/>
    <property type="match status" value="2"/>
</dbReference>
<name>A0A8R2A9R8_ACYPI</name>
<feature type="domain" description="BRCT" evidence="11">
    <location>
        <begin position="343"/>
        <end position="399"/>
    </location>
</feature>
<keyword evidence="3 8" id="KW-0479">Metal-binding</keyword>
<dbReference type="InterPro" id="IPR051579">
    <property type="entry name" value="DDR_Transcriptional_Reg"/>
</dbReference>
<keyword evidence="13" id="KW-1185">Reference proteome</keyword>
<evidence type="ECO:0000256" key="1">
    <source>
        <dbReference type="ARBA" id="ARBA00004123"/>
    </source>
</evidence>
<proteinExistence type="predicted"/>
<evidence type="ECO:0000256" key="3">
    <source>
        <dbReference type="ARBA" id="ARBA00022771"/>
    </source>
</evidence>
<dbReference type="KEGG" id="api:100574933"/>
<evidence type="ECO:0000256" key="9">
    <source>
        <dbReference type="SAM" id="Coils"/>
    </source>
</evidence>
<dbReference type="SUPFAM" id="SSF57850">
    <property type="entry name" value="RING/U-box"/>
    <property type="match status" value="1"/>
</dbReference>
<evidence type="ECO:0000259" key="11">
    <source>
        <dbReference type="PROSITE" id="PS50172"/>
    </source>
</evidence>
<keyword evidence="9" id="KW-0175">Coiled coil</keyword>
<feature type="domain" description="BRCT" evidence="11">
    <location>
        <begin position="223"/>
        <end position="309"/>
    </location>
</feature>
<dbReference type="OrthoDB" id="342264at2759"/>
<dbReference type="AlphaFoldDB" id="A0A8R2A9R8"/>
<dbReference type="GO" id="GO:0044666">
    <property type="term" value="C:MLL3/4 complex"/>
    <property type="evidence" value="ECO:0007669"/>
    <property type="project" value="TreeGrafter"/>
</dbReference>
<dbReference type="PANTHER" id="PTHR23196">
    <property type="entry name" value="PAX TRANSCRIPTION ACTIVATION DOMAIN INTERACTING PROTEIN"/>
    <property type="match status" value="1"/>
</dbReference>
<dbReference type="InterPro" id="IPR013083">
    <property type="entry name" value="Znf_RING/FYVE/PHD"/>
</dbReference>
<reference evidence="13" key="1">
    <citation type="submission" date="2010-06" db="EMBL/GenBank/DDBJ databases">
        <authorList>
            <person name="Jiang H."/>
            <person name="Abraham K."/>
            <person name="Ali S."/>
            <person name="Alsbrooks S.L."/>
            <person name="Anim B.N."/>
            <person name="Anosike U.S."/>
            <person name="Attaway T."/>
            <person name="Bandaranaike D.P."/>
            <person name="Battles P.K."/>
            <person name="Bell S.N."/>
            <person name="Bell A.V."/>
            <person name="Beltran B."/>
            <person name="Bickham C."/>
            <person name="Bustamante Y."/>
            <person name="Caleb T."/>
            <person name="Canada A."/>
            <person name="Cardenas V."/>
            <person name="Carter K."/>
            <person name="Chacko J."/>
            <person name="Chandrabose M.N."/>
            <person name="Chavez D."/>
            <person name="Chavez A."/>
            <person name="Chen L."/>
            <person name="Chu H.-S."/>
            <person name="Claassen K.J."/>
            <person name="Cockrell R."/>
            <person name="Collins M."/>
            <person name="Cooper J.A."/>
            <person name="Cree A."/>
            <person name="Curry S.M."/>
            <person name="Da Y."/>
            <person name="Dao M.D."/>
            <person name="Das B."/>
            <person name="Davila M.-L."/>
            <person name="Davy-Carroll L."/>
            <person name="Denson S."/>
            <person name="Dinh H."/>
            <person name="Ebong V.E."/>
            <person name="Edwards J.R."/>
            <person name="Egan A."/>
            <person name="El-Daye J."/>
            <person name="Escobedo L."/>
            <person name="Fernandez S."/>
            <person name="Fernando P.R."/>
            <person name="Flagg N."/>
            <person name="Forbes L.D."/>
            <person name="Fowler R.G."/>
            <person name="Fu Q."/>
            <person name="Gabisi R.A."/>
            <person name="Ganer J."/>
            <person name="Garbino Pronczuk A."/>
            <person name="Garcia R.M."/>
            <person name="Garner T."/>
            <person name="Garrett T.E."/>
            <person name="Gonzalez D.A."/>
            <person name="Hamid H."/>
            <person name="Hawkins E.S."/>
            <person name="Hirani K."/>
            <person name="Hogues M.E."/>
            <person name="Hollins B."/>
            <person name="Hsiao C.-H."/>
            <person name="Jabil R."/>
            <person name="James M.L."/>
            <person name="Jhangiani S.N."/>
            <person name="Johnson B."/>
            <person name="Johnson Q."/>
            <person name="Joshi V."/>
            <person name="Kalu J.B."/>
            <person name="Kam C."/>
            <person name="Kashfia A."/>
            <person name="Keebler J."/>
            <person name="Kisamo H."/>
            <person name="Kovar C.L."/>
            <person name="Lago L.A."/>
            <person name="Lai C.-Y."/>
            <person name="Laidlaw J."/>
            <person name="Lara F."/>
            <person name="Le T.-K."/>
            <person name="Lee S.L."/>
            <person name="Legall F.H."/>
            <person name="Lemon S.J."/>
            <person name="Lewis L.R."/>
            <person name="Li B."/>
            <person name="Liu Y."/>
            <person name="Liu Y.-S."/>
            <person name="Lopez J."/>
            <person name="Lozado R.J."/>
            <person name="Lu J."/>
            <person name="Madu R.C."/>
            <person name="Maheshwari M."/>
            <person name="Maheshwari R."/>
            <person name="Malloy K."/>
            <person name="Martinez E."/>
            <person name="Mathew T."/>
            <person name="Mercado I.C."/>
            <person name="Mercado C."/>
            <person name="Meyer B."/>
            <person name="Montgomery K."/>
            <person name="Morgan M.B."/>
            <person name="Munidasa M."/>
            <person name="Nazareth L.V."/>
            <person name="Nelson J."/>
            <person name="Ng B.M."/>
            <person name="Nguyen N.B."/>
            <person name="Nguyen P.Q."/>
            <person name="Nguyen T."/>
            <person name="Obregon M."/>
            <person name="Okwuonu G.O."/>
            <person name="Onwere C.G."/>
            <person name="Orozco G."/>
            <person name="Parra A."/>
            <person name="Patel S."/>
            <person name="Patil S."/>
            <person name="Perez A."/>
            <person name="Perez Y."/>
            <person name="Pham C."/>
            <person name="Primus E.L."/>
            <person name="Pu L.-L."/>
            <person name="Puazo M."/>
            <person name="Qin X."/>
            <person name="Quiroz J.B."/>
            <person name="Reese J."/>
            <person name="Richards S."/>
            <person name="Rives C.M."/>
            <person name="Robberts R."/>
            <person name="Ruiz S.J."/>
            <person name="Ruiz M.J."/>
            <person name="Santibanez J."/>
            <person name="Schneider B.W."/>
            <person name="Sisson I."/>
            <person name="Smith M."/>
            <person name="Sodergren E."/>
            <person name="Song X.-Z."/>
            <person name="Song B.B."/>
            <person name="Summersgill H."/>
            <person name="Thelus R."/>
            <person name="Thornton R.D."/>
            <person name="Trejos Z.Y."/>
            <person name="Usmani K."/>
            <person name="Vattathil S."/>
            <person name="Villasana D."/>
            <person name="Walker D.L."/>
            <person name="Wang S."/>
            <person name="Wang K."/>
            <person name="White C.S."/>
            <person name="Williams A.C."/>
            <person name="Williamson J."/>
            <person name="Wilson K."/>
            <person name="Woghiren I.O."/>
            <person name="Woodworth J.R."/>
            <person name="Worley K.C."/>
            <person name="Wright R.A."/>
            <person name="Wu W."/>
            <person name="Young L."/>
            <person name="Zhang L."/>
            <person name="Zhang J."/>
            <person name="Zhu Y."/>
            <person name="Muzny D.M."/>
            <person name="Weinstock G."/>
            <person name="Gibbs R.A."/>
        </authorList>
    </citation>
    <scope>NUCLEOTIDE SEQUENCE [LARGE SCALE GENOMIC DNA]</scope>
    <source>
        <strain evidence="13">LSR1</strain>
    </source>
</reference>
<dbReference type="Pfam" id="PF00533">
    <property type="entry name" value="BRCT"/>
    <property type="match status" value="1"/>
</dbReference>
<dbReference type="InterPro" id="IPR001841">
    <property type="entry name" value="Znf_RING"/>
</dbReference>
<evidence type="ECO:0000256" key="6">
    <source>
        <dbReference type="ARBA" id="ARBA00023858"/>
    </source>
</evidence>
<dbReference type="PROSITE" id="PS50172">
    <property type="entry name" value="BRCT"/>
    <property type="match status" value="2"/>
</dbReference>
<accession>A0A8R2A9R8</accession>
<dbReference type="SMART" id="SM00184">
    <property type="entry name" value="RING"/>
    <property type="match status" value="1"/>
</dbReference>
<evidence type="ECO:0000259" key="10">
    <source>
        <dbReference type="PROSITE" id="PS50089"/>
    </source>
</evidence>
<dbReference type="Pfam" id="PF13639">
    <property type="entry name" value="zf-RING_2"/>
    <property type="match status" value="1"/>
</dbReference>
<dbReference type="Gene3D" id="3.30.40.10">
    <property type="entry name" value="Zinc/RING finger domain, C3HC4 (zinc finger)"/>
    <property type="match status" value="1"/>
</dbReference>
<evidence type="ECO:0000313" key="12">
    <source>
        <dbReference type="EnsemblMetazoa" id="XP_003240840.1"/>
    </source>
</evidence>
<evidence type="ECO:0000256" key="2">
    <source>
        <dbReference type="ARBA" id="ARBA00022763"/>
    </source>
</evidence>
<dbReference type="GeneID" id="100574933"/>
<evidence type="ECO:0000256" key="8">
    <source>
        <dbReference type="PROSITE-ProRule" id="PRU00175"/>
    </source>
</evidence>
<feature type="domain" description="RING-type" evidence="10">
    <location>
        <begin position="11"/>
        <end position="55"/>
    </location>
</feature>
<keyword evidence="2" id="KW-0227">DNA damage</keyword>
<dbReference type="GO" id="GO:0008270">
    <property type="term" value="F:zinc ion binding"/>
    <property type="evidence" value="ECO:0007669"/>
    <property type="project" value="UniProtKB-KW"/>
</dbReference>
<keyword evidence="4" id="KW-0862">Zinc</keyword>
<dbReference type="GO" id="GO:0006974">
    <property type="term" value="P:DNA damage response"/>
    <property type="evidence" value="ECO:0007669"/>
    <property type="project" value="UniProtKB-KW"/>
</dbReference>
<dbReference type="SUPFAM" id="SSF52113">
    <property type="entry name" value="BRCT domain"/>
    <property type="match status" value="2"/>
</dbReference>
<protein>
    <recommendedName>
        <fullName evidence="6">PAX-interacting protein 1</fullName>
    </recommendedName>
    <alternativeName>
        <fullName evidence="7">PAX transactivation activation domain-interacting protein</fullName>
    </alternativeName>
</protein>
<dbReference type="PANTHER" id="PTHR23196:SF1">
    <property type="entry name" value="PAX-INTERACTING PROTEIN 1"/>
    <property type="match status" value="1"/>
</dbReference>
<dbReference type="EnsemblMetazoa" id="XM_003240792.4">
    <property type="protein sequence ID" value="XP_003240840.1"/>
    <property type="gene ID" value="LOC100574933"/>
</dbReference>
<evidence type="ECO:0000256" key="7">
    <source>
        <dbReference type="ARBA" id="ARBA00030146"/>
    </source>
</evidence>
<organism evidence="12 13">
    <name type="scientific">Acyrthosiphon pisum</name>
    <name type="common">Pea aphid</name>
    <dbReference type="NCBI Taxonomy" id="7029"/>
    <lineage>
        <taxon>Eukaryota</taxon>
        <taxon>Metazoa</taxon>
        <taxon>Ecdysozoa</taxon>
        <taxon>Arthropoda</taxon>
        <taxon>Hexapoda</taxon>
        <taxon>Insecta</taxon>
        <taxon>Pterygota</taxon>
        <taxon>Neoptera</taxon>
        <taxon>Paraneoptera</taxon>
        <taxon>Hemiptera</taxon>
        <taxon>Sternorrhyncha</taxon>
        <taxon>Aphidomorpha</taxon>
        <taxon>Aphidoidea</taxon>
        <taxon>Aphididae</taxon>
        <taxon>Macrosiphini</taxon>
        <taxon>Acyrthosiphon</taxon>
    </lineage>
</organism>
<comment type="subcellular location">
    <subcellularLocation>
        <location evidence="1">Nucleus</location>
    </subcellularLocation>
</comment>